<accession>A0A517NVM7</accession>
<dbReference type="Proteomes" id="UP000319817">
    <property type="component" value="Chromosome"/>
</dbReference>
<name>A0A517NVM7_9BACT</name>
<keyword evidence="6" id="KW-1185">Reference proteome</keyword>
<keyword evidence="2" id="KW-0472">Membrane</keyword>
<dbReference type="SUPFAM" id="SSF81324">
    <property type="entry name" value="Voltage-gated potassium channels"/>
    <property type="match status" value="1"/>
</dbReference>
<dbReference type="InterPro" id="IPR013099">
    <property type="entry name" value="K_chnl_dom"/>
</dbReference>
<evidence type="ECO:0000259" key="4">
    <source>
        <dbReference type="Pfam" id="PF07885"/>
    </source>
</evidence>
<dbReference type="InterPro" id="IPR003148">
    <property type="entry name" value="RCK_N"/>
</dbReference>
<feature type="transmembrane region" description="Helical" evidence="2">
    <location>
        <begin position="97"/>
        <end position="116"/>
    </location>
</feature>
<reference evidence="5 6" key="1">
    <citation type="submission" date="2019-02" db="EMBL/GenBank/DDBJ databases">
        <title>Deep-cultivation of Planctomycetes and their phenomic and genomic characterization uncovers novel biology.</title>
        <authorList>
            <person name="Wiegand S."/>
            <person name="Jogler M."/>
            <person name="Boedeker C."/>
            <person name="Pinto D."/>
            <person name="Vollmers J."/>
            <person name="Rivas-Marin E."/>
            <person name="Kohn T."/>
            <person name="Peeters S.H."/>
            <person name="Heuer A."/>
            <person name="Rast P."/>
            <person name="Oberbeckmann S."/>
            <person name="Bunk B."/>
            <person name="Jeske O."/>
            <person name="Meyerdierks A."/>
            <person name="Storesund J.E."/>
            <person name="Kallscheuer N."/>
            <person name="Luecker S."/>
            <person name="Lage O.M."/>
            <person name="Pohl T."/>
            <person name="Merkel B.J."/>
            <person name="Hornburger P."/>
            <person name="Mueller R.-W."/>
            <person name="Bruemmer F."/>
            <person name="Labrenz M."/>
            <person name="Spormann A.M."/>
            <person name="Op den Camp H."/>
            <person name="Overmann J."/>
            <person name="Amann R."/>
            <person name="Jetten M.S.M."/>
            <person name="Mascher T."/>
            <person name="Medema M.H."/>
            <person name="Devos D.P."/>
            <person name="Kaster A.-K."/>
            <person name="Ovreas L."/>
            <person name="Rohde M."/>
            <person name="Galperin M.Y."/>
            <person name="Jogler C."/>
        </authorList>
    </citation>
    <scope>NUCLEOTIDE SEQUENCE [LARGE SCALE GENOMIC DNA]</scope>
    <source>
        <strain evidence="5 6">K23_9</strain>
    </source>
</reference>
<evidence type="ECO:0000259" key="3">
    <source>
        <dbReference type="Pfam" id="PF02254"/>
    </source>
</evidence>
<sequence>MVAILIIGGTCGYVLIEGWPFADSIYMTLITLSTVGFGEVQELTPQGRIFTSMLITVSIVLMACWTAGITTILVSGELSGRFLMQKEKKMISQMKDHVIVCGGGVTAMTVIGRLIAEGTPVVAIADSKDEIESIRRIAPEMPVIDDDPKSEMALVDSNALAAKYLVAATESDYDNLLITISGKGLGTDLQVISFAHSNELASRMFKVGADDVVCPLIIGGEHVAQLIRSES</sequence>
<dbReference type="GO" id="GO:0034220">
    <property type="term" value="P:monoatomic ion transmembrane transport"/>
    <property type="evidence" value="ECO:0007669"/>
    <property type="project" value="UniProtKB-KW"/>
</dbReference>
<dbReference type="PANTHER" id="PTHR43833">
    <property type="entry name" value="POTASSIUM CHANNEL PROTEIN 2-RELATED-RELATED"/>
    <property type="match status" value="1"/>
</dbReference>
<dbReference type="SUPFAM" id="SSF51735">
    <property type="entry name" value="NAD(P)-binding Rossmann-fold domains"/>
    <property type="match status" value="1"/>
</dbReference>
<evidence type="ECO:0000313" key="6">
    <source>
        <dbReference type="Proteomes" id="UP000319817"/>
    </source>
</evidence>
<dbReference type="OrthoDB" id="9785285at2"/>
<dbReference type="Pfam" id="PF07885">
    <property type="entry name" value="Ion_trans_2"/>
    <property type="match status" value="1"/>
</dbReference>
<keyword evidence="5" id="KW-0813">Transport</keyword>
<evidence type="ECO:0000256" key="2">
    <source>
        <dbReference type="SAM" id="Phobius"/>
    </source>
</evidence>
<gene>
    <name evidence="5" type="primary">kch_3</name>
    <name evidence="5" type="ORF">K239x_31550</name>
</gene>
<evidence type="ECO:0000313" key="5">
    <source>
        <dbReference type="EMBL" id="QDT11161.1"/>
    </source>
</evidence>
<dbReference type="InterPro" id="IPR050721">
    <property type="entry name" value="Trk_Ktr_HKT_K-transport"/>
</dbReference>
<organism evidence="5 6">
    <name type="scientific">Stieleria marina</name>
    <dbReference type="NCBI Taxonomy" id="1930275"/>
    <lineage>
        <taxon>Bacteria</taxon>
        <taxon>Pseudomonadati</taxon>
        <taxon>Planctomycetota</taxon>
        <taxon>Planctomycetia</taxon>
        <taxon>Pirellulales</taxon>
        <taxon>Pirellulaceae</taxon>
        <taxon>Stieleria</taxon>
    </lineage>
</organism>
<protein>
    <submittedName>
        <fullName evidence="5">Voltage-gated potassium channel Kch</fullName>
    </submittedName>
</protein>
<keyword evidence="5" id="KW-0406">Ion transport</keyword>
<dbReference type="Gene3D" id="1.10.287.70">
    <property type="match status" value="1"/>
</dbReference>
<dbReference type="AlphaFoldDB" id="A0A517NVM7"/>
<dbReference type="EMBL" id="CP036526">
    <property type="protein sequence ID" value="QDT11161.1"/>
    <property type="molecule type" value="Genomic_DNA"/>
</dbReference>
<dbReference type="InterPro" id="IPR036291">
    <property type="entry name" value="NAD(P)-bd_dom_sf"/>
</dbReference>
<keyword evidence="2" id="KW-1133">Transmembrane helix</keyword>
<dbReference type="RefSeq" id="WP_145418984.1">
    <property type="nucleotide sequence ID" value="NZ_CP036526.1"/>
</dbReference>
<dbReference type="GO" id="GO:0005886">
    <property type="term" value="C:plasma membrane"/>
    <property type="evidence" value="ECO:0007669"/>
    <property type="project" value="UniProtKB-SubCell"/>
</dbReference>
<dbReference type="Gene3D" id="3.40.50.720">
    <property type="entry name" value="NAD(P)-binding Rossmann-like Domain"/>
    <property type="match status" value="1"/>
</dbReference>
<keyword evidence="2" id="KW-0812">Transmembrane</keyword>
<dbReference type="PANTHER" id="PTHR43833:SF9">
    <property type="entry name" value="POTASSIUM CHANNEL PROTEIN YUGO-RELATED"/>
    <property type="match status" value="1"/>
</dbReference>
<feature type="domain" description="RCK N-terminal" evidence="3">
    <location>
        <begin position="98"/>
        <end position="215"/>
    </location>
</feature>
<feature type="domain" description="Potassium channel" evidence="4">
    <location>
        <begin position="2"/>
        <end position="73"/>
    </location>
</feature>
<evidence type="ECO:0000256" key="1">
    <source>
        <dbReference type="ARBA" id="ARBA00004651"/>
    </source>
</evidence>
<feature type="transmembrane region" description="Helical" evidence="2">
    <location>
        <begin position="49"/>
        <end position="76"/>
    </location>
</feature>
<dbReference type="Pfam" id="PF02254">
    <property type="entry name" value="TrkA_N"/>
    <property type="match status" value="1"/>
</dbReference>
<comment type="subcellular location">
    <subcellularLocation>
        <location evidence="1">Cell membrane</location>
        <topology evidence="1">Multi-pass membrane protein</topology>
    </subcellularLocation>
</comment>
<dbReference type="GO" id="GO:0006813">
    <property type="term" value="P:potassium ion transport"/>
    <property type="evidence" value="ECO:0007669"/>
    <property type="project" value="InterPro"/>
</dbReference>
<keyword evidence="5" id="KW-0407">Ion channel</keyword>
<proteinExistence type="predicted"/>